<evidence type="ECO:0000256" key="1">
    <source>
        <dbReference type="ARBA" id="ARBA00009865"/>
    </source>
</evidence>
<dbReference type="GO" id="GO:0005975">
    <property type="term" value="P:carbohydrate metabolic process"/>
    <property type="evidence" value="ECO:0007669"/>
    <property type="project" value="InterPro"/>
</dbReference>
<name>A0A402ANJ8_9CHLR</name>
<dbReference type="GO" id="GO:0004553">
    <property type="term" value="F:hydrolase activity, hydrolyzing O-glycosyl compounds"/>
    <property type="evidence" value="ECO:0007669"/>
    <property type="project" value="InterPro"/>
</dbReference>
<dbReference type="PANTHER" id="PTHR22925:SF3">
    <property type="entry name" value="GLYCOSYL HYDROLASE FAMILY PROTEIN 43"/>
    <property type="match status" value="1"/>
</dbReference>
<protein>
    <submittedName>
        <fullName evidence="6">Glycosyl hydrolase family 43</fullName>
    </submittedName>
</protein>
<evidence type="ECO:0000256" key="4">
    <source>
        <dbReference type="PIRSR" id="PIRSR606710-2"/>
    </source>
</evidence>
<dbReference type="Gene3D" id="2.115.10.20">
    <property type="entry name" value="Glycosyl hydrolase domain, family 43"/>
    <property type="match status" value="1"/>
</dbReference>
<dbReference type="RefSeq" id="WP_126552391.1">
    <property type="nucleotide sequence ID" value="NZ_BIFS01000001.1"/>
</dbReference>
<evidence type="ECO:0000256" key="2">
    <source>
        <dbReference type="ARBA" id="ARBA00022801"/>
    </source>
</evidence>
<evidence type="ECO:0000313" key="6">
    <source>
        <dbReference type="EMBL" id="GCE20771.1"/>
    </source>
</evidence>
<dbReference type="InterPro" id="IPR006710">
    <property type="entry name" value="Glyco_hydro_43"/>
</dbReference>
<dbReference type="AlphaFoldDB" id="A0A402ANJ8"/>
<dbReference type="OrthoDB" id="9801455at2"/>
<comment type="caution">
    <text evidence="6">The sequence shown here is derived from an EMBL/GenBank/DDBJ whole genome shotgun (WGS) entry which is preliminary data.</text>
</comment>
<dbReference type="SUPFAM" id="SSF75005">
    <property type="entry name" value="Arabinanase/levansucrase/invertase"/>
    <property type="match status" value="1"/>
</dbReference>
<proteinExistence type="inferred from homology"/>
<evidence type="ECO:0000256" key="3">
    <source>
        <dbReference type="ARBA" id="ARBA00023295"/>
    </source>
</evidence>
<evidence type="ECO:0000313" key="7">
    <source>
        <dbReference type="Proteomes" id="UP000287188"/>
    </source>
</evidence>
<evidence type="ECO:0000256" key="5">
    <source>
        <dbReference type="RuleBase" id="RU361187"/>
    </source>
</evidence>
<gene>
    <name evidence="6" type="ORF">KDK_45710</name>
</gene>
<dbReference type="PANTHER" id="PTHR22925">
    <property type="entry name" value="GLYCOSYL HYDROLASE 43 FAMILY MEMBER"/>
    <property type="match status" value="1"/>
</dbReference>
<sequence>MFAPGRIWNDLNGQPIQAHGGGILYEQGKYYWFGENKNGPTLPQGGRVDVIGVSCYSSSDLLHWQDEGIVLPAVQDNPDHDLAPTKIVERPKVIYNRETQSYVMWMHIDTADYTYARAGVAVSATPTGPYRYVESVTPCNTDCRDLTVFQDDDGAAYLIFASEYNRNITIAQLSDDYLTIKDVFTKQFSYPRRHEGREAPAMFKHAGKYYLITSGCTGWAANAAECAVASSPFGPWQVVGNPCTGPQAEYTFNAQGTFVLPLPGQQNAFIFLADRWNPRDLSDSRYVWLPLQVKAGIPEIPWHETWDLTIFHDPDPHKE</sequence>
<keyword evidence="2 5" id="KW-0378">Hydrolase</keyword>
<keyword evidence="7" id="KW-1185">Reference proteome</keyword>
<dbReference type="Proteomes" id="UP000287188">
    <property type="component" value="Unassembled WGS sequence"/>
</dbReference>
<dbReference type="Pfam" id="PF04616">
    <property type="entry name" value="Glyco_hydro_43"/>
    <property type="match status" value="1"/>
</dbReference>
<dbReference type="CDD" id="cd18825">
    <property type="entry name" value="GH43_CtGH43-like"/>
    <property type="match status" value="1"/>
</dbReference>
<reference evidence="7" key="1">
    <citation type="submission" date="2018-12" db="EMBL/GenBank/DDBJ databases">
        <title>Tengunoibacter tsumagoiensis gen. nov., sp. nov., Dictyobacter kobayashii sp. nov., D. alpinus sp. nov., and D. joshuensis sp. nov. and description of Dictyobacteraceae fam. nov. within the order Ktedonobacterales isolated from Tengu-no-mugimeshi.</title>
        <authorList>
            <person name="Wang C.M."/>
            <person name="Zheng Y."/>
            <person name="Sakai Y."/>
            <person name="Toyoda A."/>
            <person name="Minakuchi Y."/>
            <person name="Abe K."/>
            <person name="Yokota A."/>
            <person name="Yabe S."/>
        </authorList>
    </citation>
    <scope>NUCLEOTIDE SEQUENCE [LARGE SCALE GENOMIC DNA]</scope>
    <source>
        <strain evidence="7">Uno11</strain>
    </source>
</reference>
<accession>A0A402ANJ8</accession>
<comment type="similarity">
    <text evidence="1 5">Belongs to the glycosyl hydrolase 43 family.</text>
</comment>
<keyword evidence="3 5" id="KW-0326">Glycosidase</keyword>
<dbReference type="EMBL" id="BIFS01000001">
    <property type="protein sequence ID" value="GCE20771.1"/>
    <property type="molecule type" value="Genomic_DNA"/>
</dbReference>
<organism evidence="6 7">
    <name type="scientific">Dictyobacter kobayashii</name>
    <dbReference type="NCBI Taxonomy" id="2014872"/>
    <lineage>
        <taxon>Bacteria</taxon>
        <taxon>Bacillati</taxon>
        <taxon>Chloroflexota</taxon>
        <taxon>Ktedonobacteria</taxon>
        <taxon>Ktedonobacterales</taxon>
        <taxon>Dictyobacteraceae</taxon>
        <taxon>Dictyobacter</taxon>
    </lineage>
</organism>
<dbReference type="InterPro" id="IPR023296">
    <property type="entry name" value="Glyco_hydro_beta-prop_sf"/>
</dbReference>
<feature type="site" description="Important for catalytic activity, responsible for pKa modulation of the active site Glu and correct orientation of both the proton donor and substrate" evidence="4">
    <location>
        <position position="145"/>
    </location>
</feature>